<dbReference type="AlphaFoldDB" id="A0A517RPG2"/>
<feature type="compositionally biased region" description="Polar residues" evidence="1">
    <location>
        <begin position="434"/>
        <end position="460"/>
    </location>
</feature>
<gene>
    <name evidence="2" type="ORF">Pan241w_58390</name>
</gene>
<dbReference type="SUPFAM" id="SSF52540">
    <property type="entry name" value="P-loop containing nucleoside triphosphate hydrolases"/>
    <property type="match status" value="1"/>
</dbReference>
<feature type="region of interest" description="Disordered" evidence="1">
    <location>
        <begin position="399"/>
        <end position="506"/>
    </location>
</feature>
<sequence>MNQISRIPIRKQPLSFGQPLASSSTQLFEKSQAGIFISGDSGFGKSNAMKVLMQSLALEGFGWMFISPHGEDPEAMRDWCLAQKESIRNRVVYIDPADTRRTTCINPLAVEPTNDPIQYRARLTNKIGHVSRILLAAWGEEDFNSRPRLFTWTMRILTTLAELGLPLADAKQFLDVGSDIYNALVQAVPDVMARHFFENLAAGRPQDIREEIESTRNRILGFFSNPITEAMLSRTTGVLDFGQLRRKNAIVIVNLRRGGVLREEDQQILANLFIAELLHDVFNCDKPVPYFAFLDELPVFAKGSGPELTSAAGQIRKFLLRLVCATQGANPFPDRADDRLLNALIGQCGLHFLFRHKHPYDAKFFGEIIGLPTYDPQRIKHEMVQTQQYQAGHDLVTLTDTSESESETEGTGGSESDGTTDTESWSDTDSQSTGSATNRSESNSRTTGTSQNPYDSQLKQIRQAVSDARSSTTGRSDNVSHGHSATQGGSRGSSHQTSSSWSKSVGKTVGRTFKQSLVPRLRWRSVVTGITYFTPQEHQMMNATLLASLQIGEAIAHGSGNPMKIQFPLAQDPARWSPKFVAQHVEQYLQILAQISPSPREVLQAHQTELETMIKNLGLALPEKDVGDDPFPN</sequence>
<dbReference type="Proteomes" id="UP000317171">
    <property type="component" value="Chromosome"/>
</dbReference>
<dbReference type="InterPro" id="IPR027417">
    <property type="entry name" value="P-loop_NTPase"/>
</dbReference>
<accession>A0A517RPG2</accession>
<proteinExistence type="predicted"/>
<feature type="compositionally biased region" description="Low complexity" evidence="1">
    <location>
        <begin position="492"/>
        <end position="504"/>
    </location>
</feature>
<feature type="compositionally biased region" description="Polar residues" evidence="1">
    <location>
        <begin position="468"/>
        <end position="487"/>
    </location>
</feature>
<reference evidence="2 3" key="1">
    <citation type="submission" date="2019-02" db="EMBL/GenBank/DDBJ databases">
        <title>Deep-cultivation of Planctomycetes and their phenomic and genomic characterization uncovers novel biology.</title>
        <authorList>
            <person name="Wiegand S."/>
            <person name="Jogler M."/>
            <person name="Boedeker C."/>
            <person name="Pinto D."/>
            <person name="Vollmers J."/>
            <person name="Rivas-Marin E."/>
            <person name="Kohn T."/>
            <person name="Peeters S.H."/>
            <person name="Heuer A."/>
            <person name="Rast P."/>
            <person name="Oberbeckmann S."/>
            <person name="Bunk B."/>
            <person name="Jeske O."/>
            <person name="Meyerdierks A."/>
            <person name="Storesund J.E."/>
            <person name="Kallscheuer N."/>
            <person name="Luecker S."/>
            <person name="Lage O.M."/>
            <person name="Pohl T."/>
            <person name="Merkel B.J."/>
            <person name="Hornburger P."/>
            <person name="Mueller R.-W."/>
            <person name="Bruemmer F."/>
            <person name="Labrenz M."/>
            <person name="Spormann A.M."/>
            <person name="Op den Camp H."/>
            <person name="Overmann J."/>
            <person name="Amann R."/>
            <person name="Jetten M.S.M."/>
            <person name="Mascher T."/>
            <person name="Medema M.H."/>
            <person name="Devos D.P."/>
            <person name="Kaster A.-K."/>
            <person name="Ovreas L."/>
            <person name="Rohde M."/>
            <person name="Galperin M.Y."/>
            <person name="Jogler C."/>
        </authorList>
    </citation>
    <scope>NUCLEOTIDE SEQUENCE [LARGE SCALE GENOMIC DNA]</scope>
    <source>
        <strain evidence="2 3">Pan241w</strain>
    </source>
</reference>
<evidence type="ECO:0000313" key="3">
    <source>
        <dbReference type="Proteomes" id="UP000317171"/>
    </source>
</evidence>
<organism evidence="2 3">
    <name type="scientific">Gimesia alba</name>
    <dbReference type="NCBI Taxonomy" id="2527973"/>
    <lineage>
        <taxon>Bacteria</taxon>
        <taxon>Pseudomonadati</taxon>
        <taxon>Planctomycetota</taxon>
        <taxon>Planctomycetia</taxon>
        <taxon>Planctomycetales</taxon>
        <taxon>Planctomycetaceae</taxon>
        <taxon>Gimesia</taxon>
    </lineage>
</organism>
<keyword evidence="3" id="KW-1185">Reference proteome</keyword>
<dbReference type="KEGG" id="gaz:Pan241w_58390"/>
<dbReference type="EMBL" id="CP036269">
    <property type="protein sequence ID" value="QDT45712.1"/>
    <property type="molecule type" value="Genomic_DNA"/>
</dbReference>
<evidence type="ECO:0000313" key="2">
    <source>
        <dbReference type="EMBL" id="QDT45712.1"/>
    </source>
</evidence>
<dbReference type="Gene3D" id="3.40.50.300">
    <property type="entry name" value="P-loop containing nucleotide triphosphate hydrolases"/>
    <property type="match status" value="1"/>
</dbReference>
<evidence type="ECO:0000256" key="1">
    <source>
        <dbReference type="SAM" id="MobiDB-lite"/>
    </source>
</evidence>
<name>A0A517RPG2_9PLAN</name>
<protein>
    <submittedName>
        <fullName evidence="2">AAA-like domain protein</fullName>
    </submittedName>
</protein>